<protein>
    <submittedName>
        <fullName evidence="7">Two-component system sensor histidine kinase YesM</fullName>
    </submittedName>
</protein>
<dbReference type="SMART" id="SM00304">
    <property type="entry name" value="HAMP"/>
    <property type="match status" value="1"/>
</dbReference>
<dbReference type="OrthoDB" id="9809348at2"/>
<keyword evidence="5" id="KW-0812">Transmembrane</keyword>
<dbReference type="Pfam" id="PF06580">
    <property type="entry name" value="His_kinase"/>
    <property type="match status" value="1"/>
</dbReference>
<keyword evidence="3" id="KW-0808">Transferase</keyword>
<organism evidence="7 8">
    <name type="scientific">Hydrogenispora ethanolica</name>
    <dbReference type="NCBI Taxonomy" id="1082276"/>
    <lineage>
        <taxon>Bacteria</taxon>
        <taxon>Bacillati</taxon>
        <taxon>Bacillota</taxon>
        <taxon>Hydrogenispora</taxon>
    </lineage>
</organism>
<evidence type="ECO:0000256" key="3">
    <source>
        <dbReference type="ARBA" id="ARBA00022679"/>
    </source>
</evidence>
<dbReference type="SUPFAM" id="SSF158472">
    <property type="entry name" value="HAMP domain-like"/>
    <property type="match status" value="1"/>
</dbReference>
<feature type="domain" description="HAMP" evidence="6">
    <location>
        <begin position="308"/>
        <end position="360"/>
    </location>
</feature>
<dbReference type="PANTHER" id="PTHR34220">
    <property type="entry name" value="SENSOR HISTIDINE KINASE YPDA"/>
    <property type="match status" value="1"/>
</dbReference>
<gene>
    <name evidence="7" type="ORF">EDC14_103260</name>
</gene>
<sequence>MRKLSFFYKLLFSFIAIGIIPLLLVGLIAYGLLTNTIMDTVSRQAYNSVVKISENIDILTSEYGEIIVSLLSEDERLREALAGKITEDYPVIRQKIAVLAGKRNTALYILNPKGTVVFATHPLPRFYDPVLYRNQGLFQQADALKNGYIIYPHHYVNSIGDNVVYSIARTIRDERDRPIGYIIVEIFKSHIEDIANNINANLNLDLLVVDSNFFTVANLRSPKLDGKIFHFSQNRKLTAMGTGFFLARVAGKQSLIAFHTSKYTRFVTIGILPVKVLLESSNFIRFITLLACLLSSVVCLILAVLISRNISRPIYDLVESMKQVESGNLHARVNFQRRDELGLLGRSFNAMVGRIQDLVDNVVAKQRQLRNSEIKALQAQINPHFLYNTLDSIKWLAKLNHVPQISVIATQLGKLLRSSINDADLTTVEESIVTIQSYLAIQKIRYRDKFATVVEIEPNILHCRIPKLILQPIVENAIVHGFEGKKSQGCLSIRGWSEQSDLIFEVADNGVGMKPEWVAAINAGQNIQSASADAHSIGIQNVNRRIQLYYGPEYRLTVQSLLDRGTKVTLRMPIQPETEISKQFAPEDAK</sequence>
<evidence type="ECO:0000256" key="2">
    <source>
        <dbReference type="ARBA" id="ARBA00022553"/>
    </source>
</evidence>
<keyword evidence="5" id="KW-0472">Membrane</keyword>
<reference evidence="7 8" key="1">
    <citation type="submission" date="2019-03" db="EMBL/GenBank/DDBJ databases">
        <title>Genomic Encyclopedia of Type Strains, Phase IV (KMG-IV): sequencing the most valuable type-strain genomes for metagenomic binning, comparative biology and taxonomic classification.</title>
        <authorList>
            <person name="Goeker M."/>
        </authorList>
    </citation>
    <scope>NUCLEOTIDE SEQUENCE [LARGE SCALE GENOMIC DNA]</scope>
    <source>
        <strain evidence="7 8">LX-B</strain>
    </source>
</reference>
<dbReference type="InterPro" id="IPR036890">
    <property type="entry name" value="HATPase_C_sf"/>
</dbReference>
<evidence type="ECO:0000256" key="4">
    <source>
        <dbReference type="ARBA" id="ARBA00022777"/>
    </source>
</evidence>
<dbReference type="CDD" id="cd18773">
    <property type="entry name" value="PDC1_HK_sensor"/>
    <property type="match status" value="1"/>
</dbReference>
<comment type="caution">
    <text evidence="7">The sequence shown here is derived from an EMBL/GenBank/DDBJ whole genome shotgun (WGS) entry which is preliminary data.</text>
</comment>
<keyword evidence="8" id="KW-1185">Reference proteome</keyword>
<dbReference type="EMBL" id="SLUN01000032">
    <property type="protein sequence ID" value="TCL61827.1"/>
    <property type="molecule type" value="Genomic_DNA"/>
</dbReference>
<dbReference type="Proteomes" id="UP000295008">
    <property type="component" value="Unassembled WGS sequence"/>
</dbReference>
<dbReference type="PROSITE" id="PS50885">
    <property type="entry name" value="HAMP"/>
    <property type="match status" value="1"/>
</dbReference>
<name>A0A4V2QCV0_HYDET</name>
<keyword evidence="4 7" id="KW-0418">Kinase</keyword>
<feature type="transmembrane region" description="Helical" evidence="5">
    <location>
        <begin position="283"/>
        <end position="306"/>
    </location>
</feature>
<dbReference type="GO" id="GO:0000155">
    <property type="term" value="F:phosphorelay sensor kinase activity"/>
    <property type="evidence" value="ECO:0007669"/>
    <property type="project" value="InterPro"/>
</dbReference>
<evidence type="ECO:0000313" key="7">
    <source>
        <dbReference type="EMBL" id="TCL61827.1"/>
    </source>
</evidence>
<keyword evidence="2" id="KW-0597">Phosphoprotein</keyword>
<dbReference type="SUPFAM" id="SSF55874">
    <property type="entry name" value="ATPase domain of HSP90 chaperone/DNA topoisomerase II/histidine kinase"/>
    <property type="match status" value="1"/>
</dbReference>
<dbReference type="Gene3D" id="6.10.340.10">
    <property type="match status" value="1"/>
</dbReference>
<accession>A0A4V2QCV0</accession>
<dbReference type="PANTHER" id="PTHR34220:SF7">
    <property type="entry name" value="SENSOR HISTIDINE KINASE YPDA"/>
    <property type="match status" value="1"/>
</dbReference>
<dbReference type="InterPro" id="IPR010559">
    <property type="entry name" value="Sig_transdc_His_kin_internal"/>
</dbReference>
<evidence type="ECO:0000256" key="1">
    <source>
        <dbReference type="ARBA" id="ARBA00004370"/>
    </source>
</evidence>
<dbReference type="CDD" id="cd06225">
    <property type="entry name" value="HAMP"/>
    <property type="match status" value="1"/>
</dbReference>
<dbReference type="GO" id="GO:0016020">
    <property type="term" value="C:membrane"/>
    <property type="evidence" value="ECO:0007669"/>
    <property type="project" value="UniProtKB-SubCell"/>
</dbReference>
<dbReference type="Gene3D" id="3.30.565.10">
    <property type="entry name" value="Histidine kinase-like ATPase, C-terminal domain"/>
    <property type="match status" value="1"/>
</dbReference>
<dbReference type="Pfam" id="PF00672">
    <property type="entry name" value="HAMP"/>
    <property type="match status" value="1"/>
</dbReference>
<keyword evidence="5" id="KW-1133">Transmembrane helix</keyword>
<evidence type="ECO:0000259" key="6">
    <source>
        <dbReference type="PROSITE" id="PS50885"/>
    </source>
</evidence>
<dbReference type="Pfam" id="PF02518">
    <property type="entry name" value="HATPase_c"/>
    <property type="match status" value="1"/>
</dbReference>
<dbReference type="InterPro" id="IPR050640">
    <property type="entry name" value="Bact_2-comp_sensor_kinase"/>
</dbReference>
<evidence type="ECO:0000256" key="5">
    <source>
        <dbReference type="SAM" id="Phobius"/>
    </source>
</evidence>
<evidence type="ECO:0000313" key="8">
    <source>
        <dbReference type="Proteomes" id="UP000295008"/>
    </source>
</evidence>
<dbReference type="InterPro" id="IPR003594">
    <property type="entry name" value="HATPase_dom"/>
</dbReference>
<comment type="subcellular location">
    <subcellularLocation>
        <location evidence="1">Membrane</location>
    </subcellularLocation>
</comment>
<dbReference type="InterPro" id="IPR003660">
    <property type="entry name" value="HAMP_dom"/>
</dbReference>
<feature type="transmembrane region" description="Helical" evidence="5">
    <location>
        <begin position="7"/>
        <end position="33"/>
    </location>
</feature>
<dbReference type="AlphaFoldDB" id="A0A4V2QCV0"/>
<proteinExistence type="predicted"/>